<evidence type="ECO:0000313" key="7">
    <source>
        <dbReference type="EMBL" id="KIM89919.1"/>
    </source>
</evidence>
<evidence type="ECO:0000256" key="5">
    <source>
        <dbReference type="ARBA" id="ARBA00023136"/>
    </source>
</evidence>
<dbReference type="STRING" id="765440.A0A0C3GDZ7"/>
<organism evidence="7 8">
    <name type="scientific">Piloderma croceum (strain F 1598)</name>
    <dbReference type="NCBI Taxonomy" id="765440"/>
    <lineage>
        <taxon>Eukaryota</taxon>
        <taxon>Fungi</taxon>
        <taxon>Dikarya</taxon>
        <taxon>Basidiomycota</taxon>
        <taxon>Agaricomycotina</taxon>
        <taxon>Agaricomycetes</taxon>
        <taxon>Agaricomycetidae</taxon>
        <taxon>Atheliales</taxon>
        <taxon>Atheliaceae</taxon>
        <taxon>Piloderma</taxon>
    </lineage>
</organism>
<feature type="domain" description="Clathrin/coatomer adaptor adaptin-like N-terminal" evidence="6">
    <location>
        <begin position="56"/>
        <end position="133"/>
    </location>
</feature>
<name>A0A0C3GDZ7_PILCF</name>
<sequence>MVRLASETNVDAHLSELKEYAFEVDVDFLRKKSIKAIGQTAVKIKSAAERCVNVFYPSTYEGVIPILCSNLEELDEPEAKASLIWIIGEYANKIDNADELLGIFVDSSTEESYVVQLQTLTLVVKLFLQKPDSSVFF</sequence>
<dbReference type="OrthoDB" id="10254310at2759"/>
<comment type="similarity">
    <text evidence="2">Belongs to the adaptor complexes large subunit family.</text>
</comment>
<dbReference type="GO" id="GO:0012505">
    <property type="term" value="C:endomembrane system"/>
    <property type="evidence" value="ECO:0007669"/>
    <property type="project" value="UniProtKB-SubCell"/>
</dbReference>
<dbReference type="Proteomes" id="UP000054166">
    <property type="component" value="Unassembled WGS sequence"/>
</dbReference>
<keyword evidence="4" id="KW-0653">Protein transport</keyword>
<evidence type="ECO:0000256" key="1">
    <source>
        <dbReference type="ARBA" id="ARBA00004308"/>
    </source>
</evidence>
<dbReference type="InParanoid" id="A0A0C3GDZ7"/>
<dbReference type="HOGENOM" id="CLU_1865876_0_0_1"/>
<gene>
    <name evidence="7" type="ORF">PILCRDRAFT_84738</name>
</gene>
<dbReference type="GO" id="GO:0016192">
    <property type="term" value="P:vesicle-mediated transport"/>
    <property type="evidence" value="ECO:0007669"/>
    <property type="project" value="InterPro"/>
</dbReference>
<dbReference type="Pfam" id="PF01602">
    <property type="entry name" value="Adaptin_N"/>
    <property type="match status" value="1"/>
</dbReference>
<reference evidence="7 8" key="1">
    <citation type="submission" date="2014-04" db="EMBL/GenBank/DDBJ databases">
        <authorList>
            <consortium name="DOE Joint Genome Institute"/>
            <person name="Kuo A."/>
            <person name="Tarkka M."/>
            <person name="Buscot F."/>
            <person name="Kohler A."/>
            <person name="Nagy L.G."/>
            <person name="Floudas D."/>
            <person name="Copeland A."/>
            <person name="Barry K.W."/>
            <person name="Cichocki N."/>
            <person name="Veneault-Fourrey C."/>
            <person name="LaButti K."/>
            <person name="Lindquist E.A."/>
            <person name="Lipzen A."/>
            <person name="Lundell T."/>
            <person name="Morin E."/>
            <person name="Murat C."/>
            <person name="Sun H."/>
            <person name="Tunlid A."/>
            <person name="Henrissat B."/>
            <person name="Grigoriev I.V."/>
            <person name="Hibbett D.S."/>
            <person name="Martin F."/>
            <person name="Nordberg H.P."/>
            <person name="Cantor M.N."/>
            <person name="Hua S.X."/>
        </authorList>
    </citation>
    <scope>NUCLEOTIDE SEQUENCE [LARGE SCALE GENOMIC DNA]</scope>
    <source>
        <strain evidence="7 8">F 1598</strain>
    </source>
</reference>
<dbReference type="PANTHER" id="PTHR11134">
    <property type="entry name" value="ADAPTOR COMPLEX SUBUNIT BETA FAMILY MEMBER"/>
    <property type="match status" value="1"/>
</dbReference>
<evidence type="ECO:0000256" key="3">
    <source>
        <dbReference type="ARBA" id="ARBA00022448"/>
    </source>
</evidence>
<keyword evidence="3" id="KW-0813">Transport</keyword>
<dbReference type="InterPro" id="IPR011989">
    <property type="entry name" value="ARM-like"/>
</dbReference>
<comment type="subcellular location">
    <subcellularLocation>
        <location evidence="1">Endomembrane system</location>
    </subcellularLocation>
</comment>
<accession>A0A0C3GDZ7</accession>
<evidence type="ECO:0000313" key="8">
    <source>
        <dbReference type="Proteomes" id="UP000054166"/>
    </source>
</evidence>
<keyword evidence="8" id="KW-1185">Reference proteome</keyword>
<evidence type="ECO:0000256" key="4">
    <source>
        <dbReference type="ARBA" id="ARBA00022927"/>
    </source>
</evidence>
<protein>
    <recommendedName>
        <fullName evidence="6">Clathrin/coatomer adaptor adaptin-like N-terminal domain-containing protein</fullName>
    </recommendedName>
</protein>
<evidence type="ECO:0000259" key="6">
    <source>
        <dbReference type="Pfam" id="PF01602"/>
    </source>
</evidence>
<dbReference type="InterPro" id="IPR002553">
    <property type="entry name" value="Clathrin/coatomer_adapt-like_N"/>
</dbReference>
<dbReference type="AlphaFoldDB" id="A0A0C3GDZ7"/>
<evidence type="ECO:0000256" key="2">
    <source>
        <dbReference type="ARBA" id="ARBA00006613"/>
    </source>
</evidence>
<dbReference type="EMBL" id="KN832974">
    <property type="protein sequence ID" value="KIM89919.1"/>
    <property type="molecule type" value="Genomic_DNA"/>
</dbReference>
<dbReference type="SUPFAM" id="SSF48371">
    <property type="entry name" value="ARM repeat"/>
    <property type="match status" value="1"/>
</dbReference>
<proteinExistence type="inferred from homology"/>
<dbReference type="InterPro" id="IPR016024">
    <property type="entry name" value="ARM-type_fold"/>
</dbReference>
<dbReference type="GO" id="GO:0006886">
    <property type="term" value="P:intracellular protein transport"/>
    <property type="evidence" value="ECO:0007669"/>
    <property type="project" value="InterPro"/>
</dbReference>
<dbReference type="GO" id="GO:0030117">
    <property type="term" value="C:membrane coat"/>
    <property type="evidence" value="ECO:0007669"/>
    <property type="project" value="InterPro"/>
</dbReference>
<keyword evidence="5" id="KW-0472">Membrane</keyword>
<dbReference type="InterPro" id="IPR026739">
    <property type="entry name" value="AP_beta"/>
</dbReference>
<reference evidence="8" key="2">
    <citation type="submission" date="2015-01" db="EMBL/GenBank/DDBJ databases">
        <title>Evolutionary Origins and Diversification of the Mycorrhizal Mutualists.</title>
        <authorList>
            <consortium name="DOE Joint Genome Institute"/>
            <consortium name="Mycorrhizal Genomics Consortium"/>
            <person name="Kohler A."/>
            <person name="Kuo A."/>
            <person name="Nagy L.G."/>
            <person name="Floudas D."/>
            <person name="Copeland A."/>
            <person name="Barry K.W."/>
            <person name="Cichocki N."/>
            <person name="Veneault-Fourrey C."/>
            <person name="LaButti K."/>
            <person name="Lindquist E.A."/>
            <person name="Lipzen A."/>
            <person name="Lundell T."/>
            <person name="Morin E."/>
            <person name="Murat C."/>
            <person name="Riley R."/>
            <person name="Ohm R."/>
            <person name="Sun H."/>
            <person name="Tunlid A."/>
            <person name="Henrissat B."/>
            <person name="Grigoriev I.V."/>
            <person name="Hibbett D.S."/>
            <person name="Martin F."/>
        </authorList>
    </citation>
    <scope>NUCLEOTIDE SEQUENCE [LARGE SCALE GENOMIC DNA]</scope>
    <source>
        <strain evidence="8">F 1598</strain>
    </source>
</reference>
<dbReference type="Gene3D" id="1.25.10.10">
    <property type="entry name" value="Leucine-rich Repeat Variant"/>
    <property type="match status" value="1"/>
</dbReference>